<name>A0A6G0W1F0_APHCR</name>
<proteinExistence type="predicted"/>
<sequence>MIIDKGFSNFPVIILDSERGDKCVDFTMIITCRNHDSNKNLVVDKIIDRKNYVMMKNTPSPLQYYNQSRKYLDSERSDECIDFTMLCYEGGFRWPNKSSWCIGELKLTFFDVDKNILDDQKFKFLRNLSKTRKFANWHFLYLHDLIFLIIQILTKIRQNHEYLQIIL</sequence>
<comment type="caution">
    <text evidence="1">The sequence shown here is derived from an EMBL/GenBank/DDBJ whole genome shotgun (WGS) entry which is preliminary data.</text>
</comment>
<keyword evidence="2" id="KW-1185">Reference proteome</keyword>
<dbReference type="EMBL" id="VUJU01009651">
    <property type="protein sequence ID" value="KAF0718685.1"/>
    <property type="molecule type" value="Genomic_DNA"/>
</dbReference>
<reference evidence="1 2" key="1">
    <citation type="submission" date="2019-08" db="EMBL/GenBank/DDBJ databases">
        <title>Whole genome of Aphis craccivora.</title>
        <authorList>
            <person name="Voronova N.V."/>
            <person name="Shulinski R.S."/>
            <person name="Bandarenka Y.V."/>
            <person name="Zhorov D.G."/>
            <person name="Warner D."/>
        </authorList>
    </citation>
    <scope>NUCLEOTIDE SEQUENCE [LARGE SCALE GENOMIC DNA]</scope>
    <source>
        <strain evidence="1">180601</strain>
        <tissue evidence="1">Whole Body</tissue>
    </source>
</reference>
<gene>
    <name evidence="1" type="ORF">FWK35_00025073</name>
</gene>
<accession>A0A6G0W1F0</accession>
<dbReference type="Proteomes" id="UP000478052">
    <property type="component" value="Unassembled WGS sequence"/>
</dbReference>
<evidence type="ECO:0000313" key="1">
    <source>
        <dbReference type="EMBL" id="KAF0718685.1"/>
    </source>
</evidence>
<organism evidence="1 2">
    <name type="scientific">Aphis craccivora</name>
    <name type="common">Cowpea aphid</name>
    <dbReference type="NCBI Taxonomy" id="307492"/>
    <lineage>
        <taxon>Eukaryota</taxon>
        <taxon>Metazoa</taxon>
        <taxon>Ecdysozoa</taxon>
        <taxon>Arthropoda</taxon>
        <taxon>Hexapoda</taxon>
        <taxon>Insecta</taxon>
        <taxon>Pterygota</taxon>
        <taxon>Neoptera</taxon>
        <taxon>Paraneoptera</taxon>
        <taxon>Hemiptera</taxon>
        <taxon>Sternorrhyncha</taxon>
        <taxon>Aphidomorpha</taxon>
        <taxon>Aphidoidea</taxon>
        <taxon>Aphididae</taxon>
        <taxon>Aphidini</taxon>
        <taxon>Aphis</taxon>
        <taxon>Aphis</taxon>
    </lineage>
</organism>
<dbReference type="AlphaFoldDB" id="A0A6G0W1F0"/>
<evidence type="ECO:0000313" key="2">
    <source>
        <dbReference type="Proteomes" id="UP000478052"/>
    </source>
</evidence>
<protein>
    <submittedName>
        <fullName evidence="1">Uncharacterized protein</fullName>
    </submittedName>
</protein>